<dbReference type="AlphaFoldDB" id="A0A8T2RM02"/>
<keyword evidence="1" id="KW-0732">Signal</keyword>
<comment type="caution">
    <text evidence="2">The sequence shown here is derived from an EMBL/GenBank/DDBJ whole genome shotgun (WGS) entry which is preliminary data.</text>
</comment>
<feature type="signal peptide" evidence="1">
    <location>
        <begin position="1"/>
        <end position="22"/>
    </location>
</feature>
<evidence type="ECO:0008006" key="4">
    <source>
        <dbReference type="Google" id="ProtNLM"/>
    </source>
</evidence>
<proteinExistence type="predicted"/>
<evidence type="ECO:0000313" key="3">
    <source>
        <dbReference type="Proteomes" id="UP000825935"/>
    </source>
</evidence>
<dbReference type="EMBL" id="CM035431">
    <property type="protein sequence ID" value="KAH7297439.1"/>
    <property type="molecule type" value="Genomic_DNA"/>
</dbReference>
<feature type="chain" id="PRO_5035722359" description="Secreted protein" evidence="1">
    <location>
        <begin position="23"/>
        <end position="72"/>
    </location>
</feature>
<accession>A0A8T2RM02</accession>
<protein>
    <recommendedName>
        <fullName evidence="4">Secreted protein</fullName>
    </recommendedName>
</protein>
<evidence type="ECO:0000256" key="1">
    <source>
        <dbReference type="SAM" id="SignalP"/>
    </source>
</evidence>
<name>A0A8T2RM02_CERRI</name>
<organism evidence="2 3">
    <name type="scientific">Ceratopteris richardii</name>
    <name type="common">Triangle waterfern</name>
    <dbReference type="NCBI Taxonomy" id="49495"/>
    <lineage>
        <taxon>Eukaryota</taxon>
        <taxon>Viridiplantae</taxon>
        <taxon>Streptophyta</taxon>
        <taxon>Embryophyta</taxon>
        <taxon>Tracheophyta</taxon>
        <taxon>Polypodiopsida</taxon>
        <taxon>Polypodiidae</taxon>
        <taxon>Polypodiales</taxon>
        <taxon>Pteridineae</taxon>
        <taxon>Pteridaceae</taxon>
        <taxon>Parkerioideae</taxon>
        <taxon>Ceratopteris</taxon>
    </lineage>
</organism>
<evidence type="ECO:0000313" key="2">
    <source>
        <dbReference type="EMBL" id="KAH7297439.1"/>
    </source>
</evidence>
<gene>
    <name evidence="2" type="ORF">KP509_26G069600</name>
</gene>
<dbReference type="Proteomes" id="UP000825935">
    <property type="component" value="Chromosome 26"/>
</dbReference>
<keyword evidence="3" id="KW-1185">Reference proteome</keyword>
<sequence length="72" mass="8036">MTDSPCTLTLFSLLFRQTVVHAPLPSALVRSYTCHCPPLLPPPFLYSDTYSCSLKPPRAPLNLVTQLWSKGF</sequence>
<reference evidence="2" key="1">
    <citation type="submission" date="2021-08" db="EMBL/GenBank/DDBJ databases">
        <title>WGS assembly of Ceratopteris richardii.</title>
        <authorList>
            <person name="Marchant D.B."/>
            <person name="Chen G."/>
            <person name="Jenkins J."/>
            <person name="Shu S."/>
            <person name="Leebens-Mack J."/>
            <person name="Grimwood J."/>
            <person name="Schmutz J."/>
            <person name="Soltis P."/>
            <person name="Soltis D."/>
            <person name="Chen Z.-H."/>
        </authorList>
    </citation>
    <scope>NUCLEOTIDE SEQUENCE</scope>
    <source>
        <strain evidence="2">Whitten #5841</strain>
        <tissue evidence="2">Leaf</tissue>
    </source>
</reference>